<dbReference type="PANTHER" id="PTHR30093">
    <property type="entry name" value="GENERAL SECRETION PATHWAY PROTEIN G"/>
    <property type="match status" value="1"/>
</dbReference>
<keyword evidence="6" id="KW-0997">Cell inner membrane</keyword>
<dbReference type="InterPro" id="IPR012902">
    <property type="entry name" value="N_methyl_site"/>
</dbReference>
<organism evidence="11 12">
    <name type="scientific">Alkalimonas collagenimarina</name>
    <dbReference type="NCBI Taxonomy" id="400390"/>
    <lineage>
        <taxon>Bacteria</taxon>
        <taxon>Pseudomonadati</taxon>
        <taxon>Pseudomonadota</taxon>
        <taxon>Gammaproteobacteria</taxon>
        <taxon>Alkalimonas</taxon>
    </lineage>
</organism>
<keyword evidence="4" id="KW-1003">Cell membrane</keyword>
<evidence type="ECO:0000256" key="4">
    <source>
        <dbReference type="ARBA" id="ARBA00022475"/>
    </source>
</evidence>
<keyword evidence="5" id="KW-0488">Methylation</keyword>
<name>A0ABT9H0P6_9GAMM</name>
<evidence type="ECO:0000259" key="10">
    <source>
        <dbReference type="Pfam" id="PF08334"/>
    </source>
</evidence>
<keyword evidence="12" id="KW-1185">Reference proteome</keyword>
<protein>
    <recommendedName>
        <fullName evidence="3">Type II secretion system core protein G</fullName>
    </recommendedName>
</protein>
<dbReference type="SUPFAM" id="SSF54523">
    <property type="entry name" value="Pili subunits"/>
    <property type="match status" value="1"/>
</dbReference>
<dbReference type="NCBIfam" id="TIGR02532">
    <property type="entry name" value="IV_pilin_GFxxxE"/>
    <property type="match status" value="1"/>
</dbReference>
<evidence type="ECO:0000256" key="2">
    <source>
        <dbReference type="ARBA" id="ARBA00009984"/>
    </source>
</evidence>
<proteinExistence type="inferred from homology"/>
<comment type="similarity">
    <text evidence="2">Belongs to the GSP G family.</text>
</comment>
<dbReference type="NCBIfam" id="TIGR01710">
    <property type="entry name" value="typeII_sec_gspG"/>
    <property type="match status" value="1"/>
</dbReference>
<dbReference type="Gene3D" id="3.30.700.10">
    <property type="entry name" value="Glycoprotein, Type 4 Pilin"/>
    <property type="match status" value="1"/>
</dbReference>
<evidence type="ECO:0000256" key="8">
    <source>
        <dbReference type="ARBA" id="ARBA00022989"/>
    </source>
</evidence>
<comment type="subcellular location">
    <subcellularLocation>
        <location evidence="1">Cell inner membrane</location>
        <topology evidence="1">Single-pass membrane protein</topology>
    </subcellularLocation>
</comment>
<reference evidence="11 12" key="1">
    <citation type="submission" date="2023-08" db="EMBL/GenBank/DDBJ databases">
        <authorList>
            <person name="Joshi A."/>
            <person name="Thite S."/>
        </authorList>
    </citation>
    <scope>NUCLEOTIDE SEQUENCE [LARGE SCALE GENOMIC DNA]</scope>
    <source>
        <strain evidence="11 12">AC40</strain>
    </source>
</reference>
<dbReference type="EMBL" id="JAUZVZ010000016">
    <property type="protein sequence ID" value="MDP4536899.1"/>
    <property type="molecule type" value="Genomic_DNA"/>
</dbReference>
<sequence length="138" mass="15702">MMQAFPLRRKQRGFTLIELLIVIVILGLLLSLVAPRMFSKVGSAKTQTASMQMEMIATALDTYRLDMGDYPQQLEELRRSSAPNWDGPYLPRDVPMDPWDKPYVYRVPGEDGNPYMLRSYGRNGVPGGEGEDEDIIYL</sequence>
<evidence type="ECO:0000256" key="7">
    <source>
        <dbReference type="ARBA" id="ARBA00022692"/>
    </source>
</evidence>
<dbReference type="PRINTS" id="PR00813">
    <property type="entry name" value="BCTERIALGSPG"/>
</dbReference>
<keyword evidence="7" id="KW-0812">Transmembrane</keyword>
<comment type="caution">
    <text evidence="11">The sequence shown here is derived from an EMBL/GenBank/DDBJ whole genome shotgun (WGS) entry which is preliminary data.</text>
</comment>
<evidence type="ECO:0000256" key="1">
    <source>
        <dbReference type="ARBA" id="ARBA00004377"/>
    </source>
</evidence>
<evidence type="ECO:0000256" key="5">
    <source>
        <dbReference type="ARBA" id="ARBA00022481"/>
    </source>
</evidence>
<dbReference type="Pfam" id="PF08334">
    <property type="entry name" value="T2SSG"/>
    <property type="match status" value="1"/>
</dbReference>
<evidence type="ECO:0000256" key="9">
    <source>
        <dbReference type="ARBA" id="ARBA00023136"/>
    </source>
</evidence>
<dbReference type="PROSITE" id="PS00409">
    <property type="entry name" value="PROKAR_NTER_METHYL"/>
    <property type="match status" value="1"/>
</dbReference>
<dbReference type="Pfam" id="PF07963">
    <property type="entry name" value="N_methyl"/>
    <property type="match status" value="1"/>
</dbReference>
<feature type="domain" description="Type II secretion system protein GspG C-terminal" evidence="10">
    <location>
        <begin position="37"/>
        <end position="135"/>
    </location>
</feature>
<dbReference type="Proteomes" id="UP001231616">
    <property type="component" value="Unassembled WGS sequence"/>
</dbReference>
<dbReference type="InterPro" id="IPR013545">
    <property type="entry name" value="T2SS_protein-GspG_C"/>
</dbReference>
<evidence type="ECO:0000313" key="11">
    <source>
        <dbReference type="EMBL" id="MDP4536899.1"/>
    </source>
</evidence>
<accession>A0ABT9H0P6</accession>
<dbReference type="PANTHER" id="PTHR30093:SF45">
    <property type="entry name" value="TYPE II SECRETION SYSTEM CORE PROTEIN G"/>
    <property type="match status" value="1"/>
</dbReference>
<dbReference type="InterPro" id="IPR000983">
    <property type="entry name" value="Bac_GSPG_pilin"/>
</dbReference>
<dbReference type="InterPro" id="IPR010054">
    <property type="entry name" value="Type2_sec_GspG"/>
</dbReference>
<keyword evidence="8" id="KW-1133">Transmembrane helix</keyword>
<gene>
    <name evidence="11" type="primary">gspG</name>
    <name evidence="11" type="ORF">Q3O60_11915</name>
</gene>
<evidence type="ECO:0000313" key="12">
    <source>
        <dbReference type="Proteomes" id="UP001231616"/>
    </source>
</evidence>
<evidence type="ECO:0000256" key="6">
    <source>
        <dbReference type="ARBA" id="ARBA00022519"/>
    </source>
</evidence>
<dbReference type="InterPro" id="IPR045584">
    <property type="entry name" value="Pilin-like"/>
</dbReference>
<evidence type="ECO:0000256" key="3">
    <source>
        <dbReference type="ARBA" id="ARBA00020042"/>
    </source>
</evidence>
<dbReference type="RefSeq" id="WP_305894164.1">
    <property type="nucleotide sequence ID" value="NZ_JAUZVZ010000016.1"/>
</dbReference>
<keyword evidence="9" id="KW-0472">Membrane</keyword>